<protein>
    <submittedName>
        <fullName evidence="1">DUF885 family protein</fullName>
    </submittedName>
</protein>
<comment type="caution">
    <text evidence="1">The sequence shown here is derived from an EMBL/GenBank/DDBJ whole genome shotgun (WGS) entry which is preliminary data.</text>
</comment>
<sequence>MTSHATDLDRLSADFWSWRAVNSFRSGDDIPRIERPAAWLPRFDPAAIEVQRGELAQFAERWRAADASAAMISSPVAAQVDHRLLGSALARVHWELDVLRNWERDAVFLTSQILGPWFDLLLRPAPVEGARKAALVQVLAAMPAGVDQAIANLERAGVATLARVAAAQLDDIGPRLAESVEALSPFVDDATASALADVQPAASVALTRYADWLVRTADRLGPDAVVGRDAFVWYLRHIALVAAEPEELVRAALQDYRRSVVAETVTRNRYRDLPPAELAADLAELVAEESTREQEVRDFYEEHGLLTQPTGLRHYRFAAYPPYLEPLAFLGVTDDLTNDARRGEDAVSYVAAPASDLPYFEAANVRDPRLGIIHEGAHSQQLALSWAHPNPLRRRYVDSVANEGIAHYNEELMLTAGLFDDAPHSQTIVYNFMRLRALRVVVDVNLATGVFSLDEAVRFFVDSVPMDLETATEETAMYVATPGLAMSYNVGKQEVQRLLADAMIARGADFSLREFHDSVWLNGNVPLSLQRWELLGDRADVDALDAAGPWTNALRPAGPAKHL</sequence>
<dbReference type="OrthoDB" id="7207122at2"/>
<dbReference type="AlphaFoldDB" id="A0A4Q2KUW9"/>
<evidence type="ECO:0000313" key="2">
    <source>
        <dbReference type="Proteomes" id="UP000293865"/>
    </source>
</evidence>
<organism evidence="1 2">
    <name type="scientific">Agromyces albus</name>
    <dbReference type="NCBI Taxonomy" id="205332"/>
    <lineage>
        <taxon>Bacteria</taxon>
        <taxon>Bacillati</taxon>
        <taxon>Actinomycetota</taxon>
        <taxon>Actinomycetes</taxon>
        <taxon>Micrococcales</taxon>
        <taxon>Microbacteriaceae</taxon>
        <taxon>Agromyces</taxon>
    </lineage>
</organism>
<dbReference type="InterPro" id="IPR010281">
    <property type="entry name" value="DUF885"/>
</dbReference>
<gene>
    <name evidence="1" type="ORF">ESP51_17085</name>
</gene>
<dbReference type="Pfam" id="PF05960">
    <property type="entry name" value="DUF885"/>
    <property type="match status" value="1"/>
</dbReference>
<dbReference type="EMBL" id="SDPN01000044">
    <property type="protein sequence ID" value="RXZ67582.1"/>
    <property type="molecule type" value="Genomic_DNA"/>
</dbReference>
<reference evidence="1 2" key="1">
    <citation type="submission" date="2019-01" db="EMBL/GenBank/DDBJ databases">
        <title>Agromyces.</title>
        <authorList>
            <person name="Li J."/>
        </authorList>
    </citation>
    <scope>NUCLEOTIDE SEQUENCE [LARGE SCALE GENOMIC DNA]</scope>
    <source>
        <strain evidence="1 2">DSM 15934</strain>
    </source>
</reference>
<name>A0A4Q2KUW9_9MICO</name>
<dbReference type="PANTHER" id="PTHR33361">
    <property type="entry name" value="GLR0591 PROTEIN"/>
    <property type="match status" value="1"/>
</dbReference>
<evidence type="ECO:0000313" key="1">
    <source>
        <dbReference type="EMBL" id="RXZ67582.1"/>
    </source>
</evidence>
<accession>A0A4Q2KUW9</accession>
<dbReference type="RefSeq" id="WP_129522101.1">
    <property type="nucleotide sequence ID" value="NZ_SDPN01000044.1"/>
</dbReference>
<proteinExistence type="predicted"/>
<keyword evidence="2" id="KW-1185">Reference proteome</keyword>
<dbReference type="PANTHER" id="PTHR33361:SF2">
    <property type="entry name" value="DUF885 DOMAIN-CONTAINING PROTEIN"/>
    <property type="match status" value="1"/>
</dbReference>
<dbReference type="Proteomes" id="UP000293865">
    <property type="component" value="Unassembled WGS sequence"/>
</dbReference>